<feature type="domain" description="Insertion element IS402-like" evidence="1">
    <location>
        <begin position="27"/>
        <end position="102"/>
    </location>
</feature>
<evidence type="ECO:0000313" key="2">
    <source>
        <dbReference type="EMBL" id="ABE33210.1"/>
    </source>
</evidence>
<dbReference type="STRING" id="266265.Bxe_B2785"/>
<protein>
    <submittedName>
        <fullName evidence="2">Transposase</fullName>
    </submittedName>
</protein>
<dbReference type="AlphaFoldDB" id="Q13RS9"/>
<dbReference type="PANTHER" id="PTHR46637:SF1">
    <property type="entry name" value="BLL5188 PROTEIN"/>
    <property type="match status" value="1"/>
</dbReference>
<keyword evidence="3" id="KW-1185">Reference proteome</keyword>
<evidence type="ECO:0000313" key="3">
    <source>
        <dbReference type="Proteomes" id="UP000001817"/>
    </source>
</evidence>
<organism evidence="2 3">
    <name type="scientific">Paraburkholderia xenovorans (strain LB400)</name>
    <dbReference type="NCBI Taxonomy" id="266265"/>
    <lineage>
        <taxon>Bacteria</taxon>
        <taxon>Pseudomonadati</taxon>
        <taxon>Pseudomonadota</taxon>
        <taxon>Betaproteobacteria</taxon>
        <taxon>Burkholderiales</taxon>
        <taxon>Burkholderiaceae</taxon>
        <taxon>Paraburkholderia</taxon>
    </lineage>
</organism>
<dbReference type="eggNOG" id="COG3293">
    <property type="taxonomic scope" value="Bacteria"/>
</dbReference>
<name>Q13RS9_PARXL</name>
<evidence type="ECO:0000259" key="1">
    <source>
        <dbReference type="Pfam" id="PF13340"/>
    </source>
</evidence>
<dbReference type="InterPro" id="IPR052909">
    <property type="entry name" value="Transposase_6_like"/>
</dbReference>
<dbReference type="Pfam" id="PF13340">
    <property type="entry name" value="DUF4096"/>
    <property type="match status" value="1"/>
</dbReference>
<proteinExistence type="predicted"/>
<dbReference type="Proteomes" id="UP000001817">
    <property type="component" value="Chromosome 2"/>
</dbReference>
<dbReference type="KEGG" id="bxe:Bxe_B2785"/>
<reference evidence="2 3" key="1">
    <citation type="journal article" date="2006" name="Proc. Natl. Acad. Sci. U.S.A.">
        <title>Burkholderia xenovorans LB400 harbors a multi-replicon, 9.73-Mbp genome shaped for versatility.</title>
        <authorList>
            <person name="Chain P.S."/>
            <person name="Denef V.J."/>
            <person name="Konstantinidis K.T."/>
            <person name="Vergez L.M."/>
            <person name="Agullo L."/>
            <person name="Reyes V.L."/>
            <person name="Hauser L."/>
            <person name="Cordova M."/>
            <person name="Gomez L."/>
            <person name="Gonzalez M."/>
            <person name="Land M."/>
            <person name="Lao V."/>
            <person name="Larimer F."/>
            <person name="LiPuma J.J."/>
            <person name="Mahenthiralingam E."/>
            <person name="Malfatti S.A."/>
            <person name="Marx C.J."/>
            <person name="Parnell J.J."/>
            <person name="Ramette A."/>
            <person name="Richardson P."/>
            <person name="Seeger M."/>
            <person name="Smith D."/>
            <person name="Spilker T."/>
            <person name="Sul W.J."/>
            <person name="Tsoi T.V."/>
            <person name="Ulrich L.E."/>
            <person name="Zhulin I.B."/>
            <person name="Tiedje J.M."/>
        </authorList>
    </citation>
    <scope>NUCLEOTIDE SEQUENCE [LARGE SCALE GENOMIC DNA]</scope>
    <source>
        <strain evidence="2 3">LB400</strain>
    </source>
</reference>
<sequence length="123" mass="14378">MPSYRMNTFASESRLHSPPHSPPNCDLTDEQWHRITPLLPEMKEHGPRRGRPSIDIRWVVNSVMWVLHARAPWSAMPERYAPYQTAHRYYLRWKKSGVLASIVLTLFGSDAIMERPVTRRRAA</sequence>
<dbReference type="InterPro" id="IPR025161">
    <property type="entry name" value="IS402-like_dom"/>
</dbReference>
<accession>Q13RS9</accession>
<dbReference type="EMBL" id="CP000271">
    <property type="protein sequence ID" value="ABE33210.1"/>
    <property type="molecule type" value="Genomic_DNA"/>
</dbReference>
<dbReference type="PANTHER" id="PTHR46637">
    <property type="entry name" value="TIS1421-TRANSPOSASE PROTEIN A"/>
    <property type="match status" value="1"/>
</dbReference>
<gene>
    <name evidence="2" type="ORF">Bxe_B2785</name>
</gene>